<dbReference type="AlphaFoldDB" id="A0A0P1H6B5"/>
<organism evidence="1 2">
    <name type="scientific">Leisingera aquaemixtae</name>
    <dbReference type="NCBI Taxonomy" id="1396826"/>
    <lineage>
        <taxon>Bacteria</taxon>
        <taxon>Pseudomonadati</taxon>
        <taxon>Pseudomonadota</taxon>
        <taxon>Alphaproteobacteria</taxon>
        <taxon>Rhodobacterales</taxon>
        <taxon>Roseobacteraceae</taxon>
        <taxon>Leisingera</taxon>
    </lineage>
</organism>
<gene>
    <name evidence="1" type="ORF">PHA8399_00683</name>
</gene>
<dbReference type="STRING" id="1396826.PHA8399_00683"/>
<protein>
    <submittedName>
        <fullName evidence="1">Uncharacterized protein</fullName>
    </submittedName>
</protein>
<sequence length="111" mass="12348">MEWTNEKAHQAGGRGRDVSRRELELLRKASEASGRSLGFWSDLTEGLDQRSIALLVSRAHMVSPDGSAVPDTLAQDQREVLAMLSQVGHRDRGVFLRALRGLIDLRKGRLN</sequence>
<reference evidence="1 2" key="1">
    <citation type="submission" date="2015-09" db="EMBL/GenBank/DDBJ databases">
        <authorList>
            <consortium name="Swine Surveillance"/>
        </authorList>
    </citation>
    <scope>NUCLEOTIDE SEQUENCE [LARGE SCALE GENOMIC DNA]</scope>
    <source>
        <strain evidence="1 2">CECT 8399</strain>
    </source>
</reference>
<accession>A0A0P1H6B5</accession>
<evidence type="ECO:0000313" key="2">
    <source>
        <dbReference type="Proteomes" id="UP000051326"/>
    </source>
</evidence>
<evidence type="ECO:0000313" key="1">
    <source>
        <dbReference type="EMBL" id="CUH98569.1"/>
    </source>
</evidence>
<dbReference type="EMBL" id="CYSR01000009">
    <property type="protein sequence ID" value="CUH98569.1"/>
    <property type="molecule type" value="Genomic_DNA"/>
</dbReference>
<dbReference type="RefSeq" id="WP_141889071.1">
    <property type="nucleotide sequence ID" value="NZ_CP041156.1"/>
</dbReference>
<dbReference type="Proteomes" id="UP000051326">
    <property type="component" value="Unassembled WGS sequence"/>
</dbReference>
<name>A0A0P1H6B5_9RHOB</name>
<proteinExistence type="predicted"/>